<dbReference type="AlphaFoldDB" id="A0A5C6DS18"/>
<gene>
    <name evidence="1" type="ORF">Q31b_40420</name>
</gene>
<reference evidence="1 2" key="1">
    <citation type="submission" date="2019-02" db="EMBL/GenBank/DDBJ databases">
        <title>Deep-cultivation of Planctomycetes and their phenomic and genomic characterization uncovers novel biology.</title>
        <authorList>
            <person name="Wiegand S."/>
            <person name="Jogler M."/>
            <person name="Boedeker C."/>
            <person name="Pinto D."/>
            <person name="Vollmers J."/>
            <person name="Rivas-Marin E."/>
            <person name="Kohn T."/>
            <person name="Peeters S.H."/>
            <person name="Heuer A."/>
            <person name="Rast P."/>
            <person name="Oberbeckmann S."/>
            <person name="Bunk B."/>
            <person name="Jeske O."/>
            <person name="Meyerdierks A."/>
            <person name="Storesund J.E."/>
            <person name="Kallscheuer N."/>
            <person name="Luecker S."/>
            <person name="Lage O.M."/>
            <person name="Pohl T."/>
            <person name="Merkel B.J."/>
            <person name="Hornburger P."/>
            <person name="Mueller R.-W."/>
            <person name="Bruemmer F."/>
            <person name="Labrenz M."/>
            <person name="Spormann A.M."/>
            <person name="Op Den Camp H."/>
            <person name="Overmann J."/>
            <person name="Amann R."/>
            <person name="Jetten M.S.M."/>
            <person name="Mascher T."/>
            <person name="Medema M.H."/>
            <person name="Devos D.P."/>
            <person name="Kaster A.-K."/>
            <person name="Ovreas L."/>
            <person name="Rohde M."/>
            <person name="Galperin M.Y."/>
            <person name="Jogler C."/>
        </authorList>
    </citation>
    <scope>NUCLEOTIDE SEQUENCE [LARGE SCALE GENOMIC DNA]</scope>
    <source>
        <strain evidence="1 2">Q31b</strain>
    </source>
</reference>
<comment type="caution">
    <text evidence="1">The sequence shown here is derived from an EMBL/GenBank/DDBJ whole genome shotgun (WGS) entry which is preliminary data.</text>
</comment>
<organism evidence="1 2">
    <name type="scientific">Novipirellula aureliae</name>
    <dbReference type="NCBI Taxonomy" id="2527966"/>
    <lineage>
        <taxon>Bacteria</taxon>
        <taxon>Pseudomonadati</taxon>
        <taxon>Planctomycetota</taxon>
        <taxon>Planctomycetia</taxon>
        <taxon>Pirellulales</taxon>
        <taxon>Pirellulaceae</taxon>
        <taxon>Novipirellula</taxon>
    </lineage>
</organism>
<name>A0A5C6DS18_9BACT</name>
<evidence type="ECO:0000313" key="2">
    <source>
        <dbReference type="Proteomes" id="UP000315471"/>
    </source>
</evidence>
<dbReference type="EMBL" id="SJPY01000006">
    <property type="protein sequence ID" value="TWU38964.1"/>
    <property type="molecule type" value="Genomic_DNA"/>
</dbReference>
<accession>A0A5C6DS18</accession>
<sequence>MSEVQYRDYLRTQEELVSPIPDDDGDPEPVDETYRGGLPATSLDEIWMASGGTARGNMDSVLGWIGFGGEVGGLIGSIFVEPIDWFYTGKEIYNEPGNSWSYAGLVPFIPAAVGKGAKAADNAMDVAKQIEKTVPGIAPNRVPADFADEAADIMENAARSRGLTPNANVVNMAILRKKILEKIAGKQKGIDYHLDDHIPELIGKADKGLVEYWRKEVHRLIDEMEGWGGRLSNNDDVMNAAAKYRERLEEILNKRLRDLEG</sequence>
<proteinExistence type="predicted"/>
<dbReference type="Proteomes" id="UP000315471">
    <property type="component" value="Unassembled WGS sequence"/>
</dbReference>
<evidence type="ECO:0000313" key="1">
    <source>
        <dbReference type="EMBL" id="TWU38964.1"/>
    </source>
</evidence>
<protein>
    <recommendedName>
        <fullName evidence="3">Pre-toxin TG domain-containing protein</fullName>
    </recommendedName>
</protein>
<keyword evidence="2" id="KW-1185">Reference proteome</keyword>
<evidence type="ECO:0008006" key="3">
    <source>
        <dbReference type="Google" id="ProtNLM"/>
    </source>
</evidence>